<comment type="caution">
    <text evidence="3">The sequence shown here is derived from an EMBL/GenBank/DDBJ whole genome shotgun (WGS) entry which is preliminary data.</text>
</comment>
<sequence length="152" mass="17416">MQNLITTIHIILTELFQIQTSERRFRRRFKRICLITSCVDMECIVAILYLARAMQGGMSVTSKTLHNAFFIALSIAVSLMRDSPPSLQVWANCFWTRVDSSKVFGAQLMFLNYVDWSLYVNRDDIIEVERCIDLINSTCIHGNEVSSASDPE</sequence>
<evidence type="ECO:0008006" key="5">
    <source>
        <dbReference type="Google" id="ProtNLM"/>
    </source>
</evidence>
<dbReference type="VEuPathDB" id="GiardiaDB:GMRT_20365"/>
<accession>A0A4Z1SUJ7</accession>
<reference evidence="3 4" key="1">
    <citation type="submission" date="2019-05" db="EMBL/GenBank/DDBJ databases">
        <title>The compact genome of Giardia muris reveals important steps in the evolution of intestinal protozoan parasites.</title>
        <authorList>
            <person name="Xu F."/>
            <person name="Jimenez-Gonzalez A."/>
            <person name="Einarsson E."/>
            <person name="Astvaldsson A."/>
            <person name="Peirasmaki D."/>
            <person name="Eckmann L."/>
            <person name="Andersson J.O."/>
            <person name="Svard S.G."/>
            <person name="Jerlstrom-Hultqvist J."/>
        </authorList>
    </citation>
    <scope>NUCLEOTIDE SEQUENCE [LARGE SCALE GENOMIC DNA]</scope>
    <source>
        <strain evidence="3 4">Roberts-Thomson</strain>
    </source>
</reference>
<evidence type="ECO:0000313" key="4">
    <source>
        <dbReference type="Proteomes" id="UP000315496"/>
    </source>
</evidence>
<evidence type="ECO:0000256" key="1">
    <source>
        <dbReference type="SAM" id="Phobius"/>
    </source>
</evidence>
<dbReference type="OrthoDB" id="244495at2759"/>
<evidence type="ECO:0000313" key="3">
    <source>
        <dbReference type="EMBL" id="TNJ29572.1"/>
    </source>
</evidence>
<dbReference type="EMBL" id="VDLU01000001">
    <property type="protein sequence ID" value="TNJ29572.1"/>
    <property type="molecule type" value="Genomic_DNA"/>
</dbReference>
<dbReference type="VEuPathDB" id="GiardiaDB:GMRT_23002"/>
<keyword evidence="1" id="KW-1133">Transmembrane helix</keyword>
<evidence type="ECO:0000313" key="2">
    <source>
        <dbReference type="EMBL" id="TNJ27422.1"/>
    </source>
</evidence>
<dbReference type="Gene3D" id="1.10.472.10">
    <property type="entry name" value="Cyclin-like"/>
    <property type="match status" value="1"/>
</dbReference>
<gene>
    <name evidence="3" type="ORF">GMRT_20365</name>
    <name evidence="2" type="ORF">GMRT_23002</name>
</gene>
<keyword evidence="4" id="KW-1185">Reference proteome</keyword>
<dbReference type="Proteomes" id="UP000315496">
    <property type="component" value="Chromosome 3"/>
</dbReference>
<dbReference type="EMBL" id="VDLU01000003">
    <property type="protein sequence ID" value="TNJ27422.1"/>
    <property type="molecule type" value="Genomic_DNA"/>
</dbReference>
<organism evidence="3 4">
    <name type="scientific">Giardia muris</name>
    <dbReference type="NCBI Taxonomy" id="5742"/>
    <lineage>
        <taxon>Eukaryota</taxon>
        <taxon>Metamonada</taxon>
        <taxon>Diplomonadida</taxon>
        <taxon>Hexamitidae</taxon>
        <taxon>Giardiinae</taxon>
        <taxon>Giardia</taxon>
    </lineage>
</organism>
<name>A0A4Z1SUJ7_GIAMU</name>
<dbReference type="Proteomes" id="UP000315496">
    <property type="component" value="Chromosome 1"/>
</dbReference>
<protein>
    <recommendedName>
        <fullName evidence="5">Cyclin N-terminal domain-containing protein</fullName>
    </recommendedName>
</protein>
<feature type="transmembrane region" description="Helical" evidence="1">
    <location>
        <begin position="32"/>
        <end position="52"/>
    </location>
</feature>
<keyword evidence="1" id="KW-0472">Membrane</keyword>
<keyword evidence="1" id="KW-0812">Transmembrane</keyword>
<dbReference type="AlphaFoldDB" id="A0A4Z1SUJ7"/>
<proteinExistence type="predicted"/>